<dbReference type="RefSeq" id="WP_057802918.1">
    <property type="nucleotide sequence ID" value="NZ_AZDV01000023.1"/>
</dbReference>
<evidence type="ECO:0000313" key="3">
    <source>
        <dbReference type="Proteomes" id="UP000051955"/>
    </source>
</evidence>
<dbReference type="PATRIC" id="fig|1423715.3.peg.2190"/>
<protein>
    <recommendedName>
        <fullName evidence="4">D-alanyl-D-alanine carboxypeptidase</fullName>
    </recommendedName>
</protein>
<proteinExistence type="predicted"/>
<accession>A0A0R1LQB8</accession>
<dbReference type="STRING" id="1423715.FD25_GL002120"/>
<keyword evidence="3" id="KW-1185">Reference proteome</keyword>
<feature type="signal peptide" evidence="1">
    <location>
        <begin position="1"/>
        <end position="25"/>
    </location>
</feature>
<organism evidence="2 3">
    <name type="scientific">Levilactobacillus acidifarinae DSM 19394 = JCM 15949</name>
    <dbReference type="NCBI Taxonomy" id="1423715"/>
    <lineage>
        <taxon>Bacteria</taxon>
        <taxon>Bacillati</taxon>
        <taxon>Bacillota</taxon>
        <taxon>Bacilli</taxon>
        <taxon>Lactobacillales</taxon>
        <taxon>Lactobacillaceae</taxon>
        <taxon>Levilactobacillus</taxon>
    </lineage>
</organism>
<dbReference type="AlphaFoldDB" id="A0A0R1LQB8"/>
<reference evidence="2 3" key="1">
    <citation type="journal article" date="2015" name="Genome Announc.">
        <title>Expanding the biotechnology potential of lactobacilli through comparative genomics of 213 strains and associated genera.</title>
        <authorList>
            <person name="Sun Z."/>
            <person name="Harris H.M."/>
            <person name="McCann A."/>
            <person name="Guo C."/>
            <person name="Argimon S."/>
            <person name="Zhang W."/>
            <person name="Yang X."/>
            <person name="Jeffery I.B."/>
            <person name="Cooney J.C."/>
            <person name="Kagawa T.F."/>
            <person name="Liu W."/>
            <person name="Song Y."/>
            <person name="Salvetti E."/>
            <person name="Wrobel A."/>
            <person name="Rasinkangas P."/>
            <person name="Parkhill J."/>
            <person name="Rea M.C."/>
            <person name="O'Sullivan O."/>
            <person name="Ritari J."/>
            <person name="Douillard F.P."/>
            <person name="Paul Ross R."/>
            <person name="Yang R."/>
            <person name="Briner A.E."/>
            <person name="Felis G.E."/>
            <person name="de Vos W.M."/>
            <person name="Barrangou R."/>
            <person name="Klaenhammer T.R."/>
            <person name="Caufield P.W."/>
            <person name="Cui Y."/>
            <person name="Zhang H."/>
            <person name="O'Toole P.W."/>
        </authorList>
    </citation>
    <scope>NUCLEOTIDE SEQUENCE [LARGE SCALE GENOMIC DNA]</scope>
    <source>
        <strain evidence="2 3">DSM 19394</strain>
    </source>
</reference>
<evidence type="ECO:0000313" key="2">
    <source>
        <dbReference type="EMBL" id="KRK94937.1"/>
    </source>
</evidence>
<name>A0A0R1LQB8_9LACO</name>
<sequence>MKVTQLLLTALVAGSIGGFSRPAFAQQRPSTWQRGTTVTWNYRTANPNGDFTDPPLASTATTRNVYLWNLRHTEKLHDLKNFPKTTWYVTKKIEKPGSGVYDEVTTYDKSITGLIWHGYLAPYVTRLPDKFKTTAAYAQYIRTAPEQKLARGILQAFPQAKLDLRLSQEALHLYNVPRGYPEYHDVIDVGALPIAKTDFTQIQGFPEGYDFGYSHNLNYYWLASYGGPVALRVAKLHEALATAGWTPAKLASLGDDWHVGVVASEDEACELVLALPNQ</sequence>
<gene>
    <name evidence="2" type="ORF">FD25_GL002120</name>
</gene>
<dbReference type="OrthoDB" id="2316287at2"/>
<dbReference type="Proteomes" id="UP000051955">
    <property type="component" value="Unassembled WGS sequence"/>
</dbReference>
<keyword evidence="1" id="KW-0732">Signal</keyword>
<evidence type="ECO:0000256" key="1">
    <source>
        <dbReference type="SAM" id="SignalP"/>
    </source>
</evidence>
<comment type="caution">
    <text evidence="2">The sequence shown here is derived from an EMBL/GenBank/DDBJ whole genome shotgun (WGS) entry which is preliminary data.</text>
</comment>
<feature type="chain" id="PRO_5006407501" description="D-alanyl-D-alanine carboxypeptidase" evidence="1">
    <location>
        <begin position="26"/>
        <end position="278"/>
    </location>
</feature>
<dbReference type="EMBL" id="AZDV01000023">
    <property type="protein sequence ID" value="KRK94937.1"/>
    <property type="molecule type" value="Genomic_DNA"/>
</dbReference>
<evidence type="ECO:0008006" key="4">
    <source>
        <dbReference type="Google" id="ProtNLM"/>
    </source>
</evidence>